<dbReference type="PANTHER" id="PTHR22899">
    <property type="entry name" value="CYCLIN-RELATED F-BOX FAMILY"/>
    <property type="match status" value="1"/>
</dbReference>
<evidence type="ECO:0000259" key="1">
    <source>
        <dbReference type="Pfam" id="PF07735"/>
    </source>
</evidence>
<evidence type="ECO:0000313" key="2">
    <source>
        <dbReference type="EMBL" id="EGT45764.1"/>
    </source>
</evidence>
<dbReference type="Proteomes" id="UP000008068">
    <property type="component" value="Unassembled WGS sequence"/>
</dbReference>
<keyword evidence="3" id="KW-1185">Reference proteome</keyword>
<sequence length="378" mass="44067">MIPLLRLPKPALNIVLRNMTTMNQFILSLHYKCFKSQMKCLTTGPNPKFNIVVREVFYMYITGPDYSDLDFIFYKENENGSFSRGEGEPKRTFTENDPLTVRSILDKRGLRIIAQKSARQWISLIMEVFNLKKIERLHYQTDDYCFESVREMLKGIPLEFLEVTGDEPLRNYKEVLRAVPPCSHLVQRTNPGEKIRSVLLQNFESMELFFPLDFSDVLSINSRFTRFSGAKLTMKNLNAFLKLWRKGCNPNVKHFATYSVPVLDGSDYVTNVLKGIPHQNIPDTVERSFLKLPFSLPIKYEKIQGGYDIKRMTDGQMATVKLDYWYKETSSKPLLSIGDYLNDAEFYRPNFDQCVCLGLIICVFSFFFDFQKNYCQNE</sequence>
<dbReference type="OMA" id="WISLIME"/>
<reference evidence="3" key="1">
    <citation type="submission" date="2011-07" db="EMBL/GenBank/DDBJ databases">
        <authorList>
            <consortium name="Caenorhabditis brenneri Sequencing and Analysis Consortium"/>
            <person name="Wilson R.K."/>
        </authorList>
    </citation>
    <scope>NUCLEOTIDE SEQUENCE [LARGE SCALE GENOMIC DNA]</scope>
    <source>
        <strain evidence="3">PB2801</strain>
    </source>
</reference>
<proteinExistence type="predicted"/>
<dbReference type="InterPro" id="IPR053222">
    <property type="entry name" value="Zygotic_Embryogenesis-Asso"/>
</dbReference>
<dbReference type="InterPro" id="IPR012885">
    <property type="entry name" value="F-box_Sdz-33"/>
</dbReference>
<dbReference type="OrthoDB" id="5911444at2759"/>
<accession>G0MBP1</accession>
<dbReference type="Pfam" id="PF07735">
    <property type="entry name" value="FBA_2"/>
    <property type="match status" value="1"/>
</dbReference>
<dbReference type="HOGENOM" id="CLU_028840_1_3_1"/>
<dbReference type="PANTHER" id="PTHR22899:SF0">
    <property type="entry name" value="F-BOX ASSOCIATED DOMAIN-CONTAINING PROTEIN-RELATED"/>
    <property type="match status" value="1"/>
</dbReference>
<protein>
    <recommendedName>
        <fullName evidence="1">Sdz-33 F-box domain-containing protein</fullName>
    </recommendedName>
</protein>
<feature type="domain" description="Sdz-33 F-box" evidence="1">
    <location>
        <begin position="195"/>
        <end position="255"/>
    </location>
</feature>
<gene>
    <name evidence="2" type="ORF">CAEBREN_10622</name>
</gene>
<dbReference type="InParanoid" id="G0MBP1"/>
<organism evidence="3">
    <name type="scientific">Caenorhabditis brenneri</name>
    <name type="common">Nematode worm</name>
    <dbReference type="NCBI Taxonomy" id="135651"/>
    <lineage>
        <taxon>Eukaryota</taxon>
        <taxon>Metazoa</taxon>
        <taxon>Ecdysozoa</taxon>
        <taxon>Nematoda</taxon>
        <taxon>Chromadorea</taxon>
        <taxon>Rhabditida</taxon>
        <taxon>Rhabditina</taxon>
        <taxon>Rhabditomorpha</taxon>
        <taxon>Rhabditoidea</taxon>
        <taxon>Rhabditidae</taxon>
        <taxon>Peloderinae</taxon>
        <taxon>Caenorhabditis</taxon>
    </lineage>
</organism>
<dbReference type="AlphaFoldDB" id="G0MBP1"/>
<dbReference type="EMBL" id="GL379789">
    <property type="protein sequence ID" value="EGT45764.1"/>
    <property type="molecule type" value="Genomic_DNA"/>
</dbReference>
<evidence type="ECO:0000313" key="3">
    <source>
        <dbReference type="Proteomes" id="UP000008068"/>
    </source>
</evidence>
<name>G0MBP1_CAEBE</name>